<feature type="non-terminal residue" evidence="2">
    <location>
        <position position="1"/>
    </location>
</feature>
<keyword evidence="3" id="KW-1185">Reference proteome</keyword>
<evidence type="ECO:0000259" key="1">
    <source>
        <dbReference type="PROSITE" id="PS00028"/>
    </source>
</evidence>
<dbReference type="EMBL" id="CP012524">
    <property type="protein sequence ID" value="ALC41115.1"/>
    <property type="molecule type" value="Genomic_DNA"/>
</dbReference>
<feature type="non-terminal residue" evidence="2">
    <location>
        <position position="64"/>
    </location>
</feature>
<dbReference type="AlphaFoldDB" id="A0A0M4EBW8"/>
<gene>
    <name evidence="2" type="ORF">Dbus_chr2Rg694</name>
</gene>
<dbReference type="Proteomes" id="UP000494163">
    <property type="component" value="Chromosome 2R"/>
</dbReference>
<dbReference type="InterPro" id="IPR013087">
    <property type="entry name" value="Znf_C2H2_type"/>
</dbReference>
<feature type="domain" description="C2H2-type" evidence="1">
    <location>
        <begin position="39"/>
        <end position="59"/>
    </location>
</feature>
<evidence type="ECO:0000313" key="3">
    <source>
        <dbReference type="Proteomes" id="UP000494163"/>
    </source>
</evidence>
<accession>A0A0M4EBW8</accession>
<reference evidence="2 3" key="1">
    <citation type="submission" date="2015-08" db="EMBL/GenBank/DDBJ databases">
        <title>Ancestral chromatin configuration constrains chromatin evolution on differentiating sex chromosomes in Drosophila.</title>
        <authorList>
            <person name="Zhou Q."/>
            <person name="Bachtrog D."/>
        </authorList>
    </citation>
    <scope>NUCLEOTIDE SEQUENCE [LARGE SCALE GENOMIC DNA]</scope>
    <source>
        <tissue evidence="2">Whole larvae</tissue>
    </source>
</reference>
<sequence>EIPTSIATPPQSPPGMPTLTSMLTNNNCVPPGLVMHMPCYLCKQPFSDVTKLSEHLILHAIEIH</sequence>
<organism evidence="2 3">
    <name type="scientific">Drosophila busckii</name>
    <name type="common">Fruit fly</name>
    <dbReference type="NCBI Taxonomy" id="30019"/>
    <lineage>
        <taxon>Eukaryota</taxon>
        <taxon>Metazoa</taxon>
        <taxon>Ecdysozoa</taxon>
        <taxon>Arthropoda</taxon>
        <taxon>Hexapoda</taxon>
        <taxon>Insecta</taxon>
        <taxon>Pterygota</taxon>
        <taxon>Neoptera</taxon>
        <taxon>Endopterygota</taxon>
        <taxon>Diptera</taxon>
        <taxon>Brachycera</taxon>
        <taxon>Muscomorpha</taxon>
        <taxon>Ephydroidea</taxon>
        <taxon>Drosophilidae</taxon>
        <taxon>Drosophila</taxon>
    </lineage>
</organism>
<proteinExistence type="predicted"/>
<dbReference type="PROSITE" id="PS00028">
    <property type="entry name" value="ZINC_FINGER_C2H2_1"/>
    <property type="match status" value="1"/>
</dbReference>
<evidence type="ECO:0000313" key="2">
    <source>
        <dbReference type="EMBL" id="ALC41115.1"/>
    </source>
</evidence>
<dbReference type="OrthoDB" id="7868990at2759"/>
<name>A0A0M4EBW8_DROBS</name>
<protein>
    <submittedName>
        <fullName evidence="2">CG18446</fullName>
    </submittedName>
</protein>